<evidence type="ECO:0000313" key="1">
    <source>
        <dbReference type="EMBL" id="VFJ14538.1"/>
    </source>
</evidence>
<protein>
    <submittedName>
        <fullName evidence="1">Uncharacterized protein</fullName>
    </submittedName>
</protein>
<reference evidence="1 2" key="1">
    <citation type="submission" date="2019-02" db="EMBL/GenBank/DDBJ databases">
        <authorList>
            <person name="Lehtovirta-Morley E L."/>
        </authorList>
    </citation>
    <scope>NUCLEOTIDE SEQUENCE [LARGE SCALE GENOMIC DNA]</scope>
    <source>
        <strain evidence="1">NFRAN1</strain>
    </source>
</reference>
<evidence type="ECO:0000313" key="2">
    <source>
        <dbReference type="Proteomes" id="UP000294299"/>
    </source>
</evidence>
<organism evidence="1 2">
    <name type="scientific">Candidatus Nitrosocosmicus franklandianus</name>
    <dbReference type="NCBI Taxonomy" id="1798806"/>
    <lineage>
        <taxon>Archaea</taxon>
        <taxon>Nitrososphaerota</taxon>
        <taxon>Nitrososphaeria</taxon>
        <taxon>Nitrososphaerales</taxon>
        <taxon>Nitrososphaeraceae</taxon>
        <taxon>Candidatus Nitrosocosmicus</taxon>
    </lineage>
</organism>
<dbReference type="EMBL" id="LR216287">
    <property type="protein sequence ID" value="VFJ14538.1"/>
    <property type="molecule type" value="Genomic_DNA"/>
</dbReference>
<keyword evidence="2" id="KW-1185">Reference proteome</keyword>
<proteinExistence type="predicted"/>
<accession>A0A484II15</accession>
<sequence length="53" mass="6072">MIMVDEKCKIISEPYIHNTVLVNHLLNPLISMGIIMKMGICTKIHIFSENMTL</sequence>
<dbReference type="AlphaFoldDB" id="A0A484II15"/>
<dbReference type="Proteomes" id="UP000294299">
    <property type="component" value="Chromosome NFRAN"/>
</dbReference>
<gene>
    <name evidence="1" type="ORF">NFRAN_2216</name>
</gene>
<dbReference type="KEGG" id="nfn:NFRAN_2216"/>
<name>A0A484II15_9ARCH</name>